<dbReference type="AlphaFoldDB" id="A0A1F7W6A9"/>
<dbReference type="EMBL" id="MGFE01000027">
    <property type="protein sequence ID" value="OGL97908.1"/>
    <property type="molecule type" value="Genomic_DNA"/>
</dbReference>
<proteinExistence type="predicted"/>
<comment type="caution">
    <text evidence="1">The sequence shown here is derived from an EMBL/GenBank/DDBJ whole genome shotgun (WGS) entry which is preliminary data.</text>
</comment>
<dbReference type="InterPro" id="IPR016024">
    <property type="entry name" value="ARM-type_fold"/>
</dbReference>
<dbReference type="Proteomes" id="UP000176501">
    <property type="component" value="Unassembled WGS sequence"/>
</dbReference>
<organism evidence="1 2">
    <name type="scientific">Candidatus Uhrbacteria bacterium RIFOXYB2_FULL_57_15</name>
    <dbReference type="NCBI Taxonomy" id="1802422"/>
    <lineage>
        <taxon>Bacteria</taxon>
        <taxon>Candidatus Uhriibacteriota</taxon>
    </lineage>
</organism>
<gene>
    <name evidence="1" type="ORF">A2304_03205</name>
</gene>
<accession>A0A1F7W6A9</accession>
<protein>
    <submittedName>
        <fullName evidence="1">Uncharacterized protein</fullName>
    </submittedName>
</protein>
<dbReference type="SUPFAM" id="SSF48371">
    <property type="entry name" value="ARM repeat"/>
    <property type="match status" value="1"/>
</dbReference>
<evidence type="ECO:0000313" key="1">
    <source>
        <dbReference type="EMBL" id="OGL97908.1"/>
    </source>
</evidence>
<evidence type="ECO:0000313" key="2">
    <source>
        <dbReference type="Proteomes" id="UP000176501"/>
    </source>
</evidence>
<reference evidence="1 2" key="1">
    <citation type="journal article" date="2016" name="Nat. Commun.">
        <title>Thousands of microbial genomes shed light on interconnected biogeochemical processes in an aquifer system.</title>
        <authorList>
            <person name="Anantharaman K."/>
            <person name="Brown C.T."/>
            <person name="Hug L.A."/>
            <person name="Sharon I."/>
            <person name="Castelle C.J."/>
            <person name="Probst A.J."/>
            <person name="Thomas B.C."/>
            <person name="Singh A."/>
            <person name="Wilkins M.J."/>
            <person name="Karaoz U."/>
            <person name="Brodie E.L."/>
            <person name="Williams K.H."/>
            <person name="Hubbard S.S."/>
            <person name="Banfield J.F."/>
        </authorList>
    </citation>
    <scope>NUCLEOTIDE SEQUENCE [LARGE SCALE GENOMIC DNA]</scope>
</reference>
<name>A0A1F7W6A9_9BACT</name>
<sequence>MSPVASRRAELWELVENGIRLGLSQDDPGARRAAAGMIEYVPEASRAELWELVENGIRLALSQDDPGARKEAAWAIRHAPVASRAELVRLALSQDDPGARMAAAGMIQHVPEESRAELVRKSFDVGLGNEIIKPALYEGSTLDGGRFKLAKFAKTGSETTLVGGALKDKLIVRHISPGPFIAWQKIYEDHGAWQRNGFDYVPVEPIHSYLLDKKKGMVDVFSGVLDLSLASWLRISGDMYEQELENQRDKIINVLKQEGVAHGHTHRDNFVLRFFRDKNGNPDIDRVPRVYVIDFDQAVSPVSTL</sequence>